<dbReference type="Proteomes" id="UP001320831">
    <property type="component" value="Unassembled WGS sequence"/>
</dbReference>
<dbReference type="Gene3D" id="3.30.1360.120">
    <property type="entry name" value="Probable tRNA modification gtpase trme, domain 1"/>
    <property type="match status" value="1"/>
</dbReference>
<organism evidence="2 3">
    <name type="scientific">Chelativorans salis</name>
    <dbReference type="NCBI Taxonomy" id="2978478"/>
    <lineage>
        <taxon>Bacteria</taxon>
        <taxon>Pseudomonadati</taxon>
        <taxon>Pseudomonadota</taxon>
        <taxon>Alphaproteobacteria</taxon>
        <taxon>Hyphomicrobiales</taxon>
        <taxon>Phyllobacteriaceae</taxon>
        <taxon>Chelativorans</taxon>
    </lineage>
</organism>
<gene>
    <name evidence="2" type="ORF">N5A92_25585</name>
</gene>
<dbReference type="PANTHER" id="PTHR43757">
    <property type="entry name" value="AMINOMETHYLTRANSFERASE"/>
    <property type="match status" value="1"/>
</dbReference>
<name>A0ABT2LV22_9HYPH</name>
<protein>
    <submittedName>
        <fullName evidence="2">Aminomethyltransferase family protein</fullName>
    </submittedName>
</protein>
<evidence type="ECO:0000313" key="3">
    <source>
        <dbReference type="Proteomes" id="UP001320831"/>
    </source>
</evidence>
<comment type="caution">
    <text evidence="2">The sequence shown here is derived from an EMBL/GenBank/DDBJ whole genome shotgun (WGS) entry which is preliminary data.</text>
</comment>
<dbReference type="InterPro" id="IPR027266">
    <property type="entry name" value="TrmE/GcvT-like"/>
</dbReference>
<proteinExistence type="predicted"/>
<evidence type="ECO:0000259" key="1">
    <source>
        <dbReference type="Pfam" id="PF01571"/>
    </source>
</evidence>
<feature type="domain" description="GCVT N-terminal" evidence="1">
    <location>
        <begin position="29"/>
        <end position="251"/>
    </location>
</feature>
<reference evidence="2 3" key="1">
    <citation type="submission" date="2022-09" db="EMBL/GenBank/DDBJ databases">
        <title>Chelativorans salina sp. nov., a novel slightly halophilic bacterium isolated from a saline lake sediment enrichment.</title>
        <authorList>
            <person name="Gao L."/>
            <person name="Fang B.-Z."/>
            <person name="Li W.-J."/>
        </authorList>
    </citation>
    <scope>NUCLEOTIDE SEQUENCE [LARGE SCALE GENOMIC DNA]</scope>
    <source>
        <strain evidence="2 3">EGI FJ00035</strain>
    </source>
</reference>
<dbReference type="EMBL" id="JAOCZP010000013">
    <property type="protein sequence ID" value="MCT7378386.1"/>
    <property type="molecule type" value="Genomic_DNA"/>
</dbReference>
<dbReference type="InterPro" id="IPR028896">
    <property type="entry name" value="GcvT/YgfZ/DmdA"/>
</dbReference>
<dbReference type="Pfam" id="PF01571">
    <property type="entry name" value="GCV_T"/>
    <property type="match status" value="1"/>
</dbReference>
<keyword evidence="3" id="KW-1185">Reference proteome</keyword>
<accession>A0ABT2LV22</accession>
<sequence length="454" mass="50820">MAARNLEQKIQEIGSPVEMMRTSPVGAYVYPVPAEFSNWRDEQKAWRETAVLFDQSAHMTDIYFEGPDVIRLLSETGVNSFESFTPGKAKQFVPCNDDGYVIGDAILFHLAQNRVNVVGRPPVANWLEFRARTGGYDVRVERDERTVANRGARKTYRYQLQGPNAWKILEKVNGGPLPEIKFFNMGEITIAGRKVRALRHGMAGEPGLEFWGPSEEGSEIRAAVLEAGREFGLLPSGFRAYATSALEAGWIPSPMPAIYSGGKMRPYREWLPADGFEAMSSLGGSFYSDDVEDYYLTPWDLGYGHVVKFDHDFIGREALEQKAHEPHRKKVTLVWNSKDVVRIFASLFGEGEPAKYLELPAAHYATLPYDKVSVGNEMAGISTYSGYNANERAWLSLAMIDERWSKPGTEVTLTWGEEDGGTPRPVVERHAQTKVRATVAPCPYSTVAREAYRV</sequence>
<dbReference type="RefSeq" id="WP_260907307.1">
    <property type="nucleotide sequence ID" value="NZ_JAOCZP010000013.1"/>
</dbReference>
<dbReference type="SUPFAM" id="SSF103025">
    <property type="entry name" value="Folate-binding domain"/>
    <property type="match status" value="1"/>
</dbReference>
<evidence type="ECO:0000313" key="2">
    <source>
        <dbReference type="EMBL" id="MCT7378386.1"/>
    </source>
</evidence>
<dbReference type="PANTHER" id="PTHR43757:SF2">
    <property type="entry name" value="AMINOMETHYLTRANSFERASE, MITOCHONDRIAL"/>
    <property type="match status" value="1"/>
</dbReference>
<dbReference type="InterPro" id="IPR006222">
    <property type="entry name" value="GCVT_N"/>
</dbReference>